<protein>
    <submittedName>
        <fullName evidence="1">Uncharacterized protein</fullName>
    </submittedName>
</protein>
<organism evidence="1 2">
    <name type="scientific">Portunus trituberculatus</name>
    <name type="common">Swimming crab</name>
    <name type="synonym">Neptunus trituberculatus</name>
    <dbReference type="NCBI Taxonomy" id="210409"/>
    <lineage>
        <taxon>Eukaryota</taxon>
        <taxon>Metazoa</taxon>
        <taxon>Ecdysozoa</taxon>
        <taxon>Arthropoda</taxon>
        <taxon>Crustacea</taxon>
        <taxon>Multicrustacea</taxon>
        <taxon>Malacostraca</taxon>
        <taxon>Eumalacostraca</taxon>
        <taxon>Eucarida</taxon>
        <taxon>Decapoda</taxon>
        <taxon>Pleocyemata</taxon>
        <taxon>Brachyura</taxon>
        <taxon>Eubrachyura</taxon>
        <taxon>Portunoidea</taxon>
        <taxon>Portunidae</taxon>
        <taxon>Portuninae</taxon>
        <taxon>Portunus</taxon>
    </lineage>
</organism>
<dbReference type="EMBL" id="VSRR010013321">
    <property type="protein sequence ID" value="MPC55613.1"/>
    <property type="molecule type" value="Genomic_DNA"/>
</dbReference>
<gene>
    <name evidence="1" type="ORF">E2C01_049556</name>
</gene>
<accession>A0A5B7GE89</accession>
<evidence type="ECO:0000313" key="2">
    <source>
        <dbReference type="Proteomes" id="UP000324222"/>
    </source>
</evidence>
<comment type="caution">
    <text evidence="1">The sequence shown here is derived from an EMBL/GenBank/DDBJ whole genome shotgun (WGS) entry which is preliminary data.</text>
</comment>
<reference evidence="1 2" key="1">
    <citation type="submission" date="2019-05" db="EMBL/GenBank/DDBJ databases">
        <title>Another draft genome of Portunus trituberculatus and its Hox gene families provides insights of decapod evolution.</title>
        <authorList>
            <person name="Jeong J.-H."/>
            <person name="Song I."/>
            <person name="Kim S."/>
            <person name="Choi T."/>
            <person name="Kim D."/>
            <person name="Ryu S."/>
            <person name="Kim W."/>
        </authorList>
    </citation>
    <scope>NUCLEOTIDE SEQUENCE [LARGE SCALE GENOMIC DNA]</scope>
    <source>
        <tissue evidence="1">Muscle</tissue>
    </source>
</reference>
<dbReference type="Proteomes" id="UP000324222">
    <property type="component" value="Unassembled WGS sequence"/>
</dbReference>
<sequence length="85" mass="9566">MLGKFHSTSKAAVCHYHRHLTGCCMLPPLLSCRVSSVNSVVDAPRQCCSAYLLFCIKAAQLWCCTLNKQEYLFVFIRPVEAQDNV</sequence>
<name>A0A5B7GE89_PORTR</name>
<evidence type="ECO:0000313" key="1">
    <source>
        <dbReference type="EMBL" id="MPC55613.1"/>
    </source>
</evidence>
<dbReference type="AlphaFoldDB" id="A0A5B7GE89"/>
<proteinExistence type="predicted"/>
<keyword evidence="2" id="KW-1185">Reference proteome</keyword>